<evidence type="ECO:0000256" key="4">
    <source>
        <dbReference type="ARBA" id="ARBA00023136"/>
    </source>
</evidence>
<dbReference type="Pfam" id="PF13000">
    <property type="entry name" value="Acatn"/>
    <property type="match status" value="1"/>
</dbReference>
<dbReference type="GO" id="GO:0008521">
    <property type="term" value="F:acetyl-CoA transmembrane transporter activity"/>
    <property type="evidence" value="ECO:0007669"/>
    <property type="project" value="InterPro"/>
</dbReference>
<dbReference type="GO" id="GO:0016020">
    <property type="term" value="C:membrane"/>
    <property type="evidence" value="ECO:0007669"/>
    <property type="project" value="UniProtKB-SubCell"/>
</dbReference>
<feature type="transmembrane region" description="Helical" evidence="5">
    <location>
        <begin position="453"/>
        <end position="476"/>
    </location>
</feature>
<dbReference type="PANTHER" id="PTHR12778:SF9">
    <property type="entry name" value="ACETYL-COENZYME A TRANSPORTER 1"/>
    <property type="match status" value="1"/>
</dbReference>
<dbReference type="VEuPathDB" id="PiroplasmaDB:TA03590"/>
<evidence type="ECO:0000313" key="6">
    <source>
        <dbReference type="EMBL" id="SVP92600.1"/>
    </source>
</evidence>
<accession>A0A3B0MUD0</accession>
<dbReference type="PANTHER" id="PTHR12778">
    <property type="entry name" value="SOLUTE CARRIER FAMILY 33 ACETYL-COA TRANSPORTER -RELATED"/>
    <property type="match status" value="1"/>
</dbReference>
<feature type="transmembrane region" description="Helical" evidence="5">
    <location>
        <begin position="403"/>
        <end position="432"/>
    </location>
</feature>
<comment type="subcellular location">
    <subcellularLocation>
        <location evidence="1">Membrane</location>
        <topology evidence="1">Multi-pass membrane protein</topology>
    </subcellularLocation>
</comment>
<sequence>MGFITDLKNSFVLNKFSEENLNRKDIGSICLLLLLYILQGIPIGIQNTIPIMLNNRVSYSKIAILSLVTFPFSIKLLWAPILDFFYIKRIGKRKSWIIPVQVICGLLLLYGSYDKRMDKWLFPAPSDTVTANLAEEGSSLLNKTSTTQIMSGKIFLFFLVLYFLLATQDIAVDGWALTILRPHLRLHASACNSAGQSFGANLAFFLILGSNSIFNTMCKFSKTFHNHFESFCSHLKTSDCVCHKCVDPVVTISGFMRFFGIIILITTFFLMFKKETASSSTSNTPSTVSEVSYNDTTMDLTIPDSFNYRKHKDAGVSSHNMDVVKDSSEIFELESVREILEYDLETGIKGRFRMWNSYKTLKKVITLPPIKTLAFLLLTKYLFFSPENPIDLKMLSYGLSQDLYAITKSFTIVVDIIFPLVLFNSVFIIPFIHKLTLFQTSYYIVLYGISNTLYRALILRFASLIISTVFLILTKYYYKHDHYTETNFVYVLILSFVIILRRISQLLNTVTDVALFNKVSDPKIGAIYMTLLNTLANFGGFYPNYIALLLVDTLTFSKLFGGVATEKKLGINGVFVECVICIICGFWLIPRFKLMFEKLDQYDERDWTIEDYT</sequence>
<feature type="transmembrane region" description="Helical" evidence="5">
    <location>
        <begin position="65"/>
        <end position="87"/>
    </location>
</feature>
<keyword evidence="3 5" id="KW-1133">Transmembrane helix</keyword>
<feature type="transmembrane region" description="Helical" evidence="5">
    <location>
        <begin position="96"/>
        <end position="113"/>
    </location>
</feature>
<feature type="transmembrane region" description="Helical" evidence="5">
    <location>
        <begin position="154"/>
        <end position="177"/>
    </location>
</feature>
<gene>
    <name evidence="7" type="ORF">TAT_000239500</name>
    <name evidence="6" type="ORF">TAV_000239600</name>
</gene>
<feature type="transmembrane region" description="Helical" evidence="5">
    <location>
        <begin position="198"/>
        <end position="217"/>
    </location>
</feature>
<feature type="transmembrane region" description="Helical" evidence="5">
    <location>
        <begin position="364"/>
        <end position="383"/>
    </location>
</feature>
<feature type="transmembrane region" description="Helical" evidence="5">
    <location>
        <begin position="254"/>
        <end position="272"/>
    </location>
</feature>
<dbReference type="InterPro" id="IPR036259">
    <property type="entry name" value="MFS_trans_sf"/>
</dbReference>
<protein>
    <submittedName>
        <fullName evidence="7">Acetyl-coenzyme A transporter 1, putative</fullName>
    </submittedName>
</protein>
<keyword evidence="2 5" id="KW-0812">Transmembrane</keyword>
<dbReference type="InterPro" id="IPR024371">
    <property type="entry name" value="AcetylCoA_trans_1-like"/>
</dbReference>
<feature type="transmembrane region" description="Helical" evidence="5">
    <location>
        <begin position="569"/>
        <end position="589"/>
    </location>
</feature>
<evidence type="ECO:0000313" key="7">
    <source>
        <dbReference type="EMBL" id="SVP93404.1"/>
    </source>
</evidence>
<proteinExistence type="predicted"/>
<organism evidence="7">
    <name type="scientific">Theileria annulata</name>
    <dbReference type="NCBI Taxonomy" id="5874"/>
    <lineage>
        <taxon>Eukaryota</taxon>
        <taxon>Sar</taxon>
        <taxon>Alveolata</taxon>
        <taxon>Apicomplexa</taxon>
        <taxon>Aconoidasida</taxon>
        <taxon>Piroplasmida</taxon>
        <taxon>Theileriidae</taxon>
        <taxon>Theileria</taxon>
    </lineage>
</organism>
<dbReference type="SUPFAM" id="SSF103473">
    <property type="entry name" value="MFS general substrate transporter"/>
    <property type="match status" value="1"/>
</dbReference>
<dbReference type="EMBL" id="UIVT01000003">
    <property type="protein sequence ID" value="SVP93404.1"/>
    <property type="molecule type" value="Genomic_DNA"/>
</dbReference>
<dbReference type="EMBL" id="UIVS01000003">
    <property type="protein sequence ID" value="SVP92600.1"/>
    <property type="molecule type" value="Genomic_DNA"/>
</dbReference>
<evidence type="ECO:0000256" key="3">
    <source>
        <dbReference type="ARBA" id="ARBA00022989"/>
    </source>
</evidence>
<dbReference type="InterPro" id="IPR004752">
    <property type="entry name" value="AmpG_permease/AT-1"/>
</dbReference>
<feature type="transmembrane region" description="Helical" evidence="5">
    <location>
        <begin position="26"/>
        <end position="45"/>
    </location>
</feature>
<feature type="transmembrane region" description="Helical" evidence="5">
    <location>
        <begin position="525"/>
        <end position="549"/>
    </location>
</feature>
<evidence type="ECO:0000256" key="5">
    <source>
        <dbReference type="SAM" id="Phobius"/>
    </source>
</evidence>
<evidence type="ECO:0000256" key="2">
    <source>
        <dbReference type="ARBA" id="ARBA00022692"/>
    </source>
</evidence>
<dbReference type="GO" id="GO:0035348">
    <property type="term" value="P:acetyl-CoA transmembrane transport"/>
    <property type="evidence" value="ECO:0007669"/>
    <property type="project" value="InterPro"/>
</dbReference>
<evidence type="ECO:0000256" key="1">
    <source>
        <dbReference type="ARBA" id="ARBA00004141"/>
    </source>
</evidence>
<keyword evidence="4 5" id="KW-0472">Membrane</keyword>
<feature type="transmembrane region" description="Helical" evidence="5">
    <location>
        <begin position="488"/>
        <end position="504"/>
    </location>
</feature>
<reference evidence="7" key="1">
    <citation type="submission" date="2018-07" db="EMBL/GenBank/DDBJ databases">
        <authorList>
            <person name="Quirk P.G."/>
            <person name="Krulwich T.A."/>
        </authorList>
    </citation>
    <scope>NUCLEOTIDE SEQUENCE</scope>
    <source>
        <strain evidence="7">Anand</strain>
    </source>
</reference>
<dbReference type="AlphaFoldDB" id="A0A3B0MUD0"/>
<name>A0A3B0MUD0_THEAN</name>